<dbReference type="InterPro" id="IPR023395">
    <property type="entry name" value="MCP_dom_sf"/>
</dbReference>
<evidence type="ECO:0000256" key="3">
    <source>
        <dbReference type="ARBA" id="ARBA00022448"/>
    </source>
</evidence>
<gene>
    <name evidence="12" type="ORF">V865_005382</name>
</gene>
<dbReference type="RefSeq" id="XP_066085252.1">
    <property type="nucleotide sequence ID" value="XM_066229155.1"/>
</dbReference>
<dbReference type="InterPro" id="IPR018108">
    <property type="entry name" value="MCP_transmembrane"/>
</dbReference>
<feature type="repeat" description="Solcar" evidence="9">
    <location>
        <begin position="128"/>
        <end position="217"/>
    </location>
</feature>
<evidence type="ECO:0000256" key="7">
    <source>
        <dbReference type="ARBA" id="ARBA00023128"/>
    </source>
</evidence>
<keyword evidence="7" id="KW-0496">Mitochondrion</keyword>
<dbReference type="PROSITE" id="PS50920">
    <property type="entry name" value="SOLCAR"/>
    <property type="match status" value="3"/>
</dbReference>
<comment type="similarity">
    <text evidence="2 10">Belongs to the mitochondrial carrier (TC 2.A.29) family.</text>
</comment>
<organism evidence="12 13">
    <name type="scientific">Kwoniella europaea PYCC6329</name>
    <dbReference type="NCBI Taxonomy" id="1423913"/>
    <lineage>
        <taxon>Eukaryota</taxon>
        <taxon>Fungi</taxon>
        <taxon>Dikarya</taxon>
        <taxon>Basidiomycota</taxon>
        <taxon>Agaricomycotina</taxon>
        <taxon>Tremellomycetes</taxon>
        <taxon>Tremellales</taxon>
        <taxon>Cryptococcaceae</taxon>
        <taxon>Kwoniella</taxon>
    </lineage>
</organism>
<evidence type="ECO:0000256" key="2">
    <source>
        <dbReference type="ARBA" id="ARBA00006375"/>
    </source>
</evidence>
<dbReference type="KEGG" id="ker:91104183"/>
<reference evidence="12 13" key="1">
    <citation type="submission" date="2024-01" db="EMBL/GenBank/DDBJ databases">
        <title>Comparative genomics of Cryptococcus and Kwoniella reveals pathogenesis evolution and contrasting modes of karyotype evolution via chromosome fusion or intercentromeric recombination.</title>
        <authorList>
            <person name="Coelho M.A."/>
            <person name="David-Palma M."/>
            <person name="Shea T."/>
            <person name="Bowers K."/>
            <person name="McGinley-Smith S."/>
            <person name="Mohammad A.W."/>
            <person name="Gnirke A."/>
            <person name="Yurkov A.M."/>
            <person name="Nowrousian M."/>
            <person name="Sun S."/>
            <person name="Cuomo C.A."/>
            <person name="Heitman J."/>
        </authorList>
    </citation>
    <scope>NUCLEOTIDE SEQUENCE [LARGE SCALE GENOMIC DNA]</scope>
    <source>
        <strain evidence="12 13">PYCC6329</strain>
    </source>
</reference>
<keyword evidence="6" id="KW-1133">Transmembrane helix</keyword>
<keyword evidence="4 9" id="KW-0812">Transmembrane</keyword>
<evidence type="ECO:0000313" key="12">
    <source>
        <dbReference type="EMBL" id="WWD07285.1"/>
    </source>
</evidence>
<proteinExistence type="inferred from homology"/>
<evidence type="ECO:0000256" key="10">
    <source>
        <dbReference type="RuleBase" id="RU000488"/>
    </source>
</evidence>
<evidence type="ECO:0000256" key="1">
    <source>
        <dbReference type="ARBA" id="ARBA00004225"/>
    </source>
</evidence>
<feature type="compositionally biased region" description="Low complexity" evidence="11">
    <location>
        <begin position="263"/>
        <end position="275"/>
    </location>
</feature>
<dbReference type="Gene3D" id="1.50.40.10">
    <property type="entry name" value="Mitochondrial carrier domain"/>
    <property type="match status" value="2"/>
</dbReference>
<feature type="repeat" description="Solcar" evidence="9">
    <location>
        <begin position="308"/>
        <end position="393"/>
    </location>
</feature>
<evidence type="ECO:0000256" key="9">
    <source>
        <dbReference type="PROSITE-ProRule" id="PRU00282"/>
    </source>
</evidence>
<evidence type="ECO:0000256" key="4">
    <source>
        <dbReference type="ARBA" id="ARBA00022692"/>
    </source>
</evidence>
<dbReference type="InterPro" id="IPR044712">
    <property type="entry name" value="SLC25A32-like"/>
</dbReference>
<accession>A0AAX4KNV4</accession>
<evidence type="ECO:0000256" key="6">
    <source>
        <dbReference type="ARBA" id="ARBA00022989"/>
    </source>
</evidence>
<dbReference type="GeneID" id="91104183"/>
<keyword evidence="13" id="KW-1185">Reference proteome</keyword>
<dbReference type="Proteomes" id="UP001358614">
    <property type="component" value="Chromosome 1"/>
</dbReference>
<evidence type="ECO:0000256" key="11">
    <source>
        <dbReference type="SAM" id="MobiDB-lite"/>
    </source>
</evidence>
<evidence type="ECO:0000256" key="8">
    <source>
        <dbReference type="ARBA" id="ARBA00023136"/>
    </source>
</evidence>
<evidence type="ECO:0000256" key="5">
    <source>
        <dbReference type="ARBA" id="ARBA00022737"/>
    </source>
</evidence>
<keyword evidence="5" id="KW-0677">Repeat</keyword>
<dbReference type="GO" id="GO:0015215">
    <property type="term" value="F:nucleotide transmembrane transporter activity"/>
    <property type="evidence" value="ECO:0007669"/>
    <property type="project" value="UniProtKB-ARBA"/>
</dbReference>
<dbReference type="PRINTS" id="PR00926">
    <property type="entry name" value="MITOCARRIER"/>
</dbReference>
<feature type="region of interest" description="Disordered" evidence="11">
    <location>
        <begin position="263"/>
        <end position="289"/>
    </location>
</feature>
<sequence>MSSSSSSSKRDRDHLPFPHNHVNIPPQFHSMIAGAGAGLVASITTCPLDVVKTRLQAQHFARGSEGYESVSIIISKIWKSSGPKGFYRGLGPTLAGYLPTWGIYFTVYDLVKDRAGVWNASHGPLQGNTAIVHIFAAMTAGATGTIMTNPLWVVKTRFMAQAGTTDSSSRYRTTIGAIRSIYRTEGFRAFYKGLLPSLMGVSHVAVQFPLYEKAKSWADSDNGDHSSLPPTTILACSAFSKMVASLCTYPHEVLRTRLQIHKSSSSTVTETTSGKSRLHPQSIPTGPTSATPLYSPLVTGNQPPHPHAQTNFNSHPSINNPIPNPLPKIELPKPPWYKQIIHKPKKGGVVYTFLQIKNQDGWRGFYRGLSINLVRTVPNSAVTMLTYELLMRRLSSFSD</sequence>
<evidence type="ECO:0008006" key="14">
    <source>
        <dbReference type="Google" id="ProtNLM"/>
    </source>
</evidence>
<comment type="subcellular location">
    <subcellularLocation>
        <location evidence="1">Mitochondrion membrane</location>
        <topology evidence="1">Multi-pass membrane protein</topology>
    </subcellularLocation>
</comment>
<keyword evidence="3 10" id="KW-0813">Transport</keyword>
<dbReference type="AlphaFoldDB" id="A0AAX4KNV4"/>
<dbReference type="SUPFAM" id="SSF103506">
    <property type="entry name" value="Mitochondrial carrier"/>
    <property type="match status" value="1"/>
</dbReference>
<dbReference type="PANTHER" id="PTHR45683">
    <property type="entry name" value="MITOCHONDRIAL NICOTINAMIDE ADENINE DINUCLEOTIDE TRANSPORTER 1-RELATED-RELATED"/>
    <property type="match status" value="1"/>
</dbReference>
<dbReference type="GO" id="GO:0031966">
    <property type="term" value="C:mitochondrial membrane"/>
    <property type="evidence" value="ECO:0007669"/>
    <property type="project" value="UniProtKB-SubCell"/>
</dbReference>
<evidence type="ECO:0000313" key="13">
    <source>
        <dbReference type="Proteomes" id="UP001358614"/>
    </source>
</evidence>
<dbReference type="Pfam" id="PF00153">
    <property type="entry name" value="Mito_carr"/>
    <property type="match status" value="4"/>
</dbReference>
<dbReference type="FunFam" id="1.50.40.10:FF:000154">
    <property type="entry name" value="Unplaced genomic scaffold supercont2.19, whole genome shotgun sequence"/>
    <property type="match status" value="1"/>
</dbReference>
<dbReference type="EMBL" id="CP144089">
    <property type="protein sequence ID" value="WWD07285.1"/>
    <property type="molecule type" value="Genomic_DNA"/>
</dbReference>
<dbReference type="InterPro" id="IPR002067">
    <property type="entry name" value="MCP"/>
</dbReference>
<feature type="repeat" description="Solcar" evidence="9">
    <location>
        <begin position="25"/>
        <end position="114"/>
    </location>
</feature>
<protein>
    <recommendedName>
        <fullName evidence="14">Solute carrier family 25 (Mitochondrial folate transporter), member 32</fullName>
    </recommendedName>
</protein>
<keyword evidence="8 9" id="KW-0472">Membrane</keyword>
<name>A0AAX4KNV4_9TREE</name>